<sequence length="300" mass="32610">MPLLTTAAISLEMVARHGSIRKAAELMNTSPSALNRQIINLEHEYGQMLFDRLPRGMRPNKAGKILITQIRKWQLETVNIDAELDGLRSDHNGTIRVGVMECLVAEFLPSAFRELRNRFPHVKLEVLVGGTEAILGHIKKGTVDLAVAFNTPKDSGVSIVCTSHLALGVIVAPSHPLAVKTSIKIEDIADQDFVSADPALTIGSLTESIFLRQHASVRKIASANSIASIKTLVQDGMGLCILTELDVREEVKKGELCFIPLSLAHFSTSLSLFCRDPDALTDVGKAMSTIIVAQMQALEV</sequence>
<dbReference type="EMBL" id="FWFW01000010">
    <property type="protein sequence ID" value="SLN56539.1"/>
    <property type="molecule type" value="Genomic_DNA"/>
</dbReference>
<evidence type="ECO:0000313" key="6">
    <source>
        <dbReference type="EMBL" id="SLN56539.1"/>
    </source>
</evidence>
<dbReference type="InterPro" id="IPR000847">
    <property type="entry name" value="LysR_HTH_N"/>
</dbReference>
<dbReference type="GO" id="GO:0005829">
    <property type="term" value="C:cytosol"/>
    <property type="evidence" value="ECO:0007669"/>
    <property type="project" value="TreeGrafter"/>
</dbReference>
<gene>
    <name evidence="6" type="primary">gltC_3</name>
    <name evidence="6" type="ORF">PAM7971_02920</name>
</gene>
<dbReference type="Pfam" id="PF00126">
    <property type="entry name" value="HTH_1"/>
    <property type="match status" value="1"/>
</dbReference>
<dbReference type="PANTHER" id="PTHR30419">
    <property type="entry name" value="HTH-TYPE TRANSCRIPTIONAL REGULATOR YBHD"/>
    <property type="match status" value="1"/>
</dbReference>
<dbReference type="PANTHER" id="PTHR30419:SF8">
    <property type="entry name" value="NITROGEN ASSIMILATION TRANSCRIPTIONAL ACTIVATOR-RELATED"/>
    <property type="match status" value="1"/>
</dbReference>
<evidence type="ECO:0000313" key="7">
    <source>
        <dbReference type="Proteomes" id="UP000193307"/>
    </source>
</evidence>
<dbReference type="RefSeq" id="WP_085850020.1">
    <property type="nucleotide sequence ID" value="NZ_FNZV01000014.1"/>
</dbReference>
<keyword evidence="4" id="KW-0804">Transcription</keyword>
<dbReference type="SUPFAM" id="SSF53850">
    <property type="entry name" value="Periplasmic binding protein-like II"/>
    <property type="match status" value="1"/>
</dbReference>
<dbReference type="Pfam" id="PF03466">
    <property type="entry name" value="LysR_substrate"/>
    <property type="match status" value="1"/>
</dbReference>
<evidence type="ECO:0000256" key="3">
    <source>
        <dbReference type="ARBA" id="ARBA00023125"/>
    </source>
</evidence>
<dbReference type="InterPro" id="IPR036388">
    <property type="entry name" value="WH-like_DNA-bd_sf"/>
</dbReference>
<dbReference type="SUPFAM" id="SSF46785">
    <property type="entry name" value="Winged helix' DNA-binding domain"/>
    <property type="match status" value="1"/>
</dbReference>
<proteinExistence type="inferred from homology"/>
<dbReference type="OrthoDB" id="8479357at2"/>
<evidence type="ECO:0000256" key="2">
    <source>
        <dbReference type="ARBA" id="ARBA00023015"/>
    </source>
</evidence>
<dbReference type="CDD" id="cd05466">
    <property type="entry name" value="PBP2_LTTR_substrate"/>
    <property type="match status" value="1"/>
</dbReference>
<dbReference type="InterPro" id="IPR050950">
    <property type="entry name" value="HTH-type_LysR_regulators"/>
</dbReference>
<organism evidence="6 7">
    <name type="scientific">Pacificibacter marinus</name>
    <dbReference type="NCBI Taxonomy" id="658057"/>
    <lineage>
        <taxon>Bacteria</taxon>
        <taxon>Pseudomonadati</taxon>
        <taxon>Pseudomonadota</taxon>
        <taxon>Alphaproteobacteria</taxon>
        <taxon>Rhodobacterales</taxon>
        <taxon>Roseobacteraceae</taxon>
        <taxon>Pacificibacter</taxon>
    </lineage>
</organism>
<keyword evidence="7" id="KW-1185">Reference proteome</keyword>
<name>A0A1Y5T5Q0_9RHOB</name>
<feature type="domain" description="HTH lysR-type" evidence="5">
    <location>
        <begin position="11"/>
        <end position="60"/>
    </location>
</feature>
<dbReference type="Gene3D" id="3.40.190.10">
    <property type="entry name" value="Periplasmic binding protein-like II"/>
    <property type="match status" value="2"/>
</dbReference>
<evidence type="ECO:0000256" key="1">
    <source>
        <dbReference type="ARBA" id="ARBA00009437"/>
    </source>
</evidence>
<dbReference type="PROSITE" id="PS50931">
    <property type="entry name" value="HTH_LYSR"/>
    <property type="match status" value="1"/>
</dbReference>
<evidence type="ECO:0000256" key="4">
    <source>
        <dbReference type="ARBA" id="ARBA00023163"/>
    </source>
</evidence>
<dbReference type="Gene3D" id="1.10.10.10">
    <property type="entry name" value="Winged helix-like DNA-binding domain superfamily/Winged helix DNA-binding domain"/>
    <property type="match status" value="1"/>
</dbReference>
<dbReference type="Proteomes" id="UP000193307">
    <property type="component" value="Unassembled WGS sequence"/>
</dbReference>
<protein>
    <submittedName>
        <fullName evidence="6">HTH-type transcriptional regulator GltC</fullName>
    </submittedName>
</protein>
<reference evidence="6 7" key="1">
    <citation type="submission" date="2017-03" db="EMBL/GenBank/DDBJ databases">
        <authorList>
            <person name="Afonso C.L."/>
            <person name="Miller P.J."/>
            <person name="Scott M.A."/>
            <person name="Spackman E."/>
            <person name="Goraichik I."/>
            <person name="Dimitrov K.M."/>
            <person name="Suarez D.L."/>
            <person name="Swayne D.E."/>
        </authorList>
    </citation>
    <scope>NUCLEOTIDE SEQUENCE [LARGE SCALE GENOMIC DNA]</scope>
    <source>
        <strain evidence="6 7">CECT 7971</strain>
    </source>
</reference>
<accession>A0A1Y5T5Q0</accession>
<keyword evidence="2" id="KW-0805">Transcription regulation</keyword>
<dbReference type="AlphaFoldDB" id="A0A1Y5T5Q0"/>
<keyword evidence="3" id="KW-0238">DNA-binding</keyword>
<dbReference type="STRING" id="658057.SAMN04488032_11458"/>
<dbReference type="InterPro" id="IPR005119">
    <property type="entry name" value="LysR_subst-bd"/>
</dbReference>
<comment type="similarity">
    <text evidence="1">Belongs to the LysR transcriptional regulatory family.</text>
</comment>
<dbReference type="InterPro" id="IPR036390">
    <property type="entry name" value="WH_DNA-bd_sf"/>
</dbReference>
<dbReference type="GO" id="GO:0003700">
    <property type="term" value="F:DNA-binding transcription factor activity"/>
    <property type="evidence" value="ECO:0007669"/>
    <property type="project" value="InterPro"/>
</dbReference>
<dbReference type="GO" id="GO:0003677">
    <property type="term" value="F:DNA binding"/>
    <property type="evidence" value="ECO:0007669"/>
    <property type="project" value="UniProtKB-KW"/>
</dbReference>
<evidence type="ECO:0000259" key="5">
    <source>
        <dbReference type="PROSITE" id="PS50931"/>
    </source>
</evidence>